<comment type="caution">
    <text evidence="1">The sequence shown here is derived from an EMBL/GenBank/DDBJ whole genome shotgun (WGS) entry which is preliminary data.</text>
</comment>
<dbReference type="RefSeq" id="XP_013955550.1">
    <property type="nucleotide sequence ID" value="XM_014100075.1"/>
</dbReference>
<reference evidence="1 2" key="1">
    <citation type="journal article" date="2011" name="Genome Biol.">
        <title>Comparative genome sequence analysis underscores mycoparasitism as the ancestral life style of Trichoderma.</title>
        <authorList>
            <person name="Kubicek C.P."/>
            <person name="Herrera-Estrella A."/>
            <person name="Seidl-Seiboth V."/>
            <person name="Martinez D.A."/>
            <person name="Druzhinina I.S."/>
            <person name="Thon M."/>
            <person name="Zeilinger S."/>
            <person name="Casas-Flores S."/>
            <person name="Horwitz B.A."/>
            <person name="Mukherjee P.K."/>
            <person name="Mukherjee M."/>
            <person name="Kredics L."/>
            <person name="Alcaraz L.D."/>
            <person name="Aerts A."/>
            <person name="Antal Z."/>
            <person name="Atanasova L."/>
            <person name="Cervantes-Badillo M.G."/>
            <person name="Challacombe J."/>
            <person name="Chertkov O."/>
            <person name="McCluskey K."/>
            <person name="Coulpier F."/>
            <person name="Deshpande N."/>
            <person name="von Doehren H."/>
            <person name="Ebbole D.J."/>
            <person name="Esquivel-Naranjo E.U."/>
            <person name="Fekete E."/>
            <person name="Flipphi M."/>
            <person name="Glaser F."/>
            <person name="Gomez-Rodriguez E.Y."/>
            <person name="Gruber S."/>
            <person name="Han C."/>
            <person name="Henrissat B."/>
            <person name="Hermosa R."/>
            <person name="Hernandez-Onate M."/>
            <person name="Karaffa L."/>
            <person name="Kosti I."/>
            <person name="Le Crom S."/>
            <person name="Lindquist E."/>
            <person name="Lucas S."/>
            <person name="Luebeck M."/>
            <person name="Luebeck P.S."/>
            <person name="Margeot A."/>
            <person name="Metz B."/>
            <person name="Misra M."/>
            <person name="Nevalainen H."/>
            <person name="Omann M."/>
            <person name="Packer N."/>
            <person name="Perrone G."/>
            <person name="Uresti-Rivera E.E."/>
            <person name="Salamov A."/>
            <person name="Schmoll M."/>
            <person name="Seiboth B."/>
            <person name="Shapiro H."/>
            <person name="Sukno S."/>
            <person name="Tamayo-Ramos J.A."/>
            <person name="Tisch D."/>
            <person name="Wiest A."/>
            <person name="Wilkinson H.H."/>
            <person name="Zhang M."/>
            <person name="Coutinho P.M."/>
            <person name="Kenerley C.M."/>
            <person name="Monte E."/>
            <person name="Baker S.E."/>
            <person name="Grigoriev I.V."/>
        </authorList>
    </citation>
    <scope>NUCLEOTIDE SEQUENCE [LARGE SCALE GENOMIC DNA]</scope>
    <source>
        <strain evidence="2">Gv29-8 / FGSC 10586</strain>
    </source>
</reference>
<sequence>MDKRIFRHEKYLKSVTFPDLSGQAPFMSNEDLKQDHREVNDVLQWLSDQNVQGIMGLFVEDRLQCPHNDEDVTKCVNEFNVRVLNWRKLDIYLKDFDKELVEELHLYSSGNRSVHDQWLDQIPRFKRVSCQTLPRHRERAYAYYTS</sequence>
<evidence type="ECO:0000313" key="2">
    <source>
        <dbReference type="Proteomes" id="UP000007115"/>
    </source>
</evidence>
<dbReference type="OrthoDB" id="3565018at2759"/>
<evidence type="ECO:0000313" key="1">
    <source>
        <dbReference type="EMBL" id="EHK21354.1"/>
    </source>
</evidence>
<dbReference type="HOGENOM" id="CLU_1777734_0_0_1"/>
<name>G9MW58_HYPVG</name>
<dbReference type="AlphaFoldDB" id="G9MW58"/>
<accession>G9MW58</accession>
<protein>
    <submittedName>
        <fullName evidence="1">Uncharacterized protein</fullName>
    </submittedName>
</protein>
<dbReference type="InParanoid" id="G9MW58"/>
<keyword evidence="2" id="KW-1185">Reference proteome</keyword>
<organism evidence="1 2">
    <name type="scientific">Hypocrea virens (strain Gv29-8 / FGSC 10586)</name>
    <name type="common">Gliocladium virens</name>
    <name type="synonym">Trichoderma virens</name>
    <dbReference type="NCBI Taxonomy" id="413071"/>
    <lineage>
        <taxon>Eukaryota</taxon>
        <taxon>Fungi</taxon>
        <taxon>Dikarya</taxon>
        <taxon>Ascomycota</taxon>
        <taxon>Pezizomycotina</taxon>
        <taxon>Sordariomycetes</taxon>
        <taxon>Hypocreomycetidae</taxon>
        <taxon>Hypocreales</taxon>
        <taxon>Hypocreaceae</taxon>
        <taxon>Trichoderma</taxon>
    </lineage>
</organism>
<dbReference type="GeneID" id="25788206"/>
<gene>
    <name evidence="1" type="ORF">TRIVIDRAFT_152771</name>
</gene>
<dbReference type="VEuPathDB" id="FungiDB:TRIVIDRAFT_152771"/>
<dbReference type="Proteomes" id="UP000007115">
    <property type="component" value="Unassembled WGS sequence"/>
</dbReference>
<dbReference type="EMBL" id="ABDF02000072">
    <property type="protein sequence ID" value="EHK21354.1"/>
    <property type="molecule type" value="Genomic_DNA"/>
</dbReference>
<proteinExistence type="predicted"/>